<dbReference type="EMBL" id="BAAAPN010000003">
    <property type="protein sequence ID" value="GAA1745004.1"/>
    <property type="molecule type" value="Genomic_DNA"/>
</dbReference>
<gene>
    <name evidence="2" type="ORF">GCM10009810_02160</name>
</gene>
<keyword evidence="3" id="KW-1185">Reference proteome</keyword>
<comment type="caution">
    <text evidence="2">The sequence shown here is derived from an EMBL/GenBank/DDBJ whole genome shotgun (WGS) entry which is preliminary data.</text>
</comment>
<evidence type="ECO:0000313" key="3">
    <source>
        <dbReference type="Proteomes" id="UP001501475"/>
    </source>
</evidence>
<name>A0ABN2JZT1_9MICO</name>
<feature type="region of interest" description="Disordered" evidence="1">
    <location>
        <begin position="58"/>
        <end position="99"/>
    </location>
</feature>
<protein>
    <recommendedName>
        <fullName evidence="4">DUF2382 domain-containing protein</fullName>
    </recommendedName>
</protein>
<organism evidence="2 3">
    <name type="scientific">Nostocoides vanveenii</name>
    <dbReference type="NCBI Taxonomy" id="330835"/>
    <lineage>
        <taxon>Bacteria</taxon>
        <taxon>Bacillati</taxon>
        <taxon>Actinomycetota</taxon>
        <taxon>Actinomycetes</taxon>
        <taxon>Micrococcales</taxon>
        <taxon>Intrasporangiaceae</taxon>
        <taxon>Nostocoides</taxon>
    </lineage>
</organism>
<evidence type="ECO:0008006" key="4">
    <source>
        <dbReference type="Google" id="ProtNLM"/>
    </source>
</evidence>
<feature type="compositionally biased region" description="Basic and acidic residues" evidence="1">
    <location>
        <begin position="58"/>
        <end position="69"/>
    </location>
</feature>
<dbReference type="Proteomes" id="UP001501475">
    <property type="component" value="Unassembled WGS sequence"/>
</dbReference>
<evidence type="ECO:0000256" key="1">
    <source>
        <dbReference type="SAM" id="MobiDB-lite"/>
    </source>
</evidence>
<reference evidence="2 3" key="1">
    <citation type="journal article" date="2019" name="Int. J. Syst. Evol. Microbiol.">
        <title>The Global Catalogue of Microorganisms (GCM) 10K type strain sequencing project: providing services to taxonomists for standard genome sequencing and annotation.</title>
        <authorList>
            <consortium name="The Broad Institute Genomics Platform"/>
            <consortium name="The Broad Institute Genome Sequencing Center for Infectious Disease"/>
            <person name="Wu L."/>
            <person name="Ma J."/>
        </authorList>
    </citation>
    <scope>NUCLEOTIDE SEQUENCE [LARGE SCALE GENOMIC DNA]</scope>
    <source>
        <strain evidence="2 3">JCM 15591</strain>
    </source>
</reference>
<feature type="compositionally biased region" description="Basic and acidic residues" evidence="1">
    <location>
        <begin position="76"/>
        <end position="90"/>
    </location>
</feature>
<accession>A0ABN2JZT1</accession>
<sequence length="99" mass="10911">MVMVSSNEAISSAPPSWRIRQIATIDELVNEGRGEGRVTADHVRVVVEADDLHIGDAVPLEEREVDRLQNRQQHGAAEEQEGRREEEGDRPSGSIGKQG</sequence>
<proteinExistence type="predicted"/>
<evidence type="ECO:0000313" key="2">
    <source>
        <dbReference type="EMBL" id="GAA1745004.1"/>
    </source>
</evidence>